<evidence type="ECO:0000313" key="9">
    <source>
        <dbReference type="Proteomes" id="UP000286598"/>
    </source>
</evidence>
<evidence type="ECO:0000256" key="4">
    <source>
        <dbReference type="ARBA" id="ARBA00023069"/>
    </source>
</evidence>
<name>A0A3R6ITY3_9BACT</name>
<dbReference type="OrthoDB" id="1466304at2"/>
<keyword evidence="9" id="KW-1185">Reference proteome</keyword>
<dbReference type="InterPro" id="IPR053879">
    <property type="entry name" value="HYDIN_VesB_CFA65-like_Ig"/>
</dbReference>
<dbReference type="EMBL" id="QRNO01000032">
    <property type="protein sequence ID" value="RHK50322.1"/>
    <property type="molecule type" value="Genomic_DNA"/>
</dbReference>
<dbReference type="GO" id="GO:0005737">
    <property type="term" value="C:cytoplasm"/>
    <property type="evidence" value="ECO:0007669"/>
    <property type="project" value="UniProtKB-SubCell"/>
</dbReference>
<evidence type="ECO:0000313" key="8">
    <source>
        <dbReference type="EMBL" id="RHK50322.1"/>
    </source>
</evidence>
<protein>
    <submittedName>
        <fullName evidence="8">DUF1573 domain-containing protein</fullName>
    </submittedName>
</protein>
<reference evidence="8 9" key="1">
    <citation type="submission" date="2018-08" db="EMBL/GenBank/DDBJ databases">
        <title>A genome reference for cultivated species of the human gut microbiota.</title>
        <authorList>
            <person name="Zou Y."/>
            <person name="Xue W."/>
            <person name="Luo G."/>
        </authorList>
    </citation>
    <scope>NUCLEOTIDE SEQUENCE [LARGE SCALE GENOMIC DNA]</scope>
    <source>
        <strain evidence="8 9">AF42-9</strain>
    </source>
</reference>
<evidence type="ECO:0000256" key="2">
    <source>
        <dbReference type="ARBA" id="ARBA00004496"/>
    </source>
</evidence>
<evidence type="ECO:0000259" key="7">
    <source>
        <dbReference type="Pfam" id="PF22544"/>
    </source>
</evidence>
<keyword evidence="3" id="KW-0963">Cytoplasm</keyword>
<gene>
    <name evidence="8" type="ORF">DW060_07470</name>
</gene>
<comment type="caution">
    <text evidence="8">The sequence shown here is derived from an EMBL/GenBank/DDBJ whole genome shotgun (WGS) entry which is preliminary data.</text>
</comment>
<feature type="chain" id="PRO_5018754542" evidence="6">
    <location>
        <begin position="21"/>
        <end position="354"/>
    </location>
</feature>
<dbReference type="PANTHER" id="PTHR37833:SF1">
    <property type="entry name" value="SIGNAL PEPTIDE PROTEIN"/>
    <property type="match status" value="1"/>
</dbReference>
<organism evidence="8 9">
    <name type="scientific">Leyella stercorea</name>
    <dbReference type="NCBI Taxonomy" id="363265"/>
    <lineage>
        <taxon>Bacteria</taxon>
        <taxon>Pseudomonadati</taxon>
        <taxon>Bacteroidota</taxon>
        <taxon>Bacteroidia</taxon>
        <taxon>Bacteroidales</taxon>
        <taxon>Prevotellaceae</taxon>
        <taxon>Leyella</taxon>
    </lineage>
</organism>
<dbReference type="Pfam" id="PF22544">
    <property type="entry name" value="HYDIN_VesB_CFA65-like_Ig"/>
    <property type="match status" value="1"/>
</dbReference>
<proteinExistence type="predicted"/>
<evidence type="ECO:0000256" key="3">
    <source>
        <dbReference type="ARBA" id="ARBA00022490"/>
    </source>
</evidence>
<accession>A0A3R6ITY3</accession>
<evidence type="ECO:0000256" key="5">
    <source>
        <dbReference type="ARBA" id="ARBA00023273"/>
    </source>
</evidence>
<keyword evidence="4" id="KW-0969">Cilium</keyword>
<dbReference type="PANTHER" id="PTHR37833">
    <property type="entry name" value="LIPOPROTEIN-RELATED"/>
    <property type="match status" value="1"/>
</dbReference>
<feature type="domain" description="HYDIN/VesB/CFA65-like Ig-like" evidence="7">
    <location>
        <begin position="254"/>
        <end position="351"/>
    </location>
</feature>
<dbReference type="AlphaFoldDB" id="A0A3R6ITY3"/>
<comment type="subcellular location">
    <subcellularLocation>
        <location evidence="1">Cell projection</location>
        <location evidence="1">Cilium</location>
    </subcellularLocation>
    <subcellularLocation>
        <location evidence="2">Cytoplasm</location>
    </subcellularLocation>
</comment>
<keyword evidence="5" id="KW-0966">Cell projection</keyword>
<dbReference type="InterPro" id="IPR011467">
    <property type="entry name" value="DUF1573"/>
</dbReference>
<sequence length="354" mass="39093">MKKIFISVALLTMPLFGAMAQNIVATNEIIDCGQVMYQSPATADFEVRNKSNKSLRIIDVRTSCGCTSVAYPKDRIEAGDKFMVSVTYDAETMGHFDKYVGIYSEGADKPLMLRVRGNVVREMVDYGGNYNFMLGNIKSDCNDVEFDDVNRGDRPQKKIHIFNATSTTVQPVVMHLPQYLTADVSPSKIASGHSGIITMTLDSRKLGDMGLTQTSVFLGAFPGDKVNREKEISVSAVLLPKFDNLTAQQLANAPKLYLSTVELNLGKFDTKKKLKGEVVIRNDGKSELKIKSLQMFTVGLQVSLNKQTLQPGESAKLKVTAEKKLLKTARSKPRVLMITNDPDQPKITIKIVAE</sequence>
<evidence type="ECO:0000256" key="1">
    <source>
        <dbReference type="ARBA" id="ARBA00004138"/>
    </source>
</evidence>
<dbReference type="Pfam" id="PF07610">
    <property type="entry name" value="DUF1573"/>
    <property type="match status" value="1"/>
</dbReference>
<dbReference type="InterPro" id="IPR013783">
    <property type="entry name" value="Ig-like_fold"/>
</dbReference>
<dbReference type="Proteomes" id="UP000286598">
    <property type="component" value="Unassembled WGS sequence"/>
</dbReference>
<keyword evidence="6" id="KW-0732">Signal</keyword>
<evidence type="ECO:0000256" key="6">
    <source>
        <dbReference type="SAM" id="SignalP"/>
    </source>
</evidence>
<dbReference type="Gene3D" id="2.60.40.10">
    <property type="entry name" value="Immunoglobulins"/>
    <property type="match status" value="3"/>
</dbReference>
<feature type="signal peptide" evidence="6">
    <location>
        <begin position="1"/>
        <end position="20"/>
    </location>
</feature>